<dbReference type="InterPro" id="IPR036522">
    <property type="entry name" value="MoaC_sf"/>
</dbReference>
<evidence type="ECO:0000256" key="5">
    <source>
        <dbReference type="ARBA" id="ARBA00023239"/>
    </source>
</evidence>
<dbReference type="NCBIfam" id="TIGR00581">
    <property type="entry name" value="moaC"/>
    <property type="match status" value="1"/>
</dbReference>
<comment type="catalytic activity">
    <reaction evidence="1">
        <text>(8S)-3',8-cyclo-7,8-dihydroguanosine 5'-triphosphate = cyclic pyranopterin phosphate + diphosphate</text>
        <dbReference type="Rhea" id="RHEA:49580"/>
        <dbReference type="ChEBI" id="CHEBI:33019"/>
        <dbReference type="ChEBI" id="CHEBI:59648"/>
        <dbReference type="ChEBI" id="CHEBI:131766"/>
        <dbReference type="EC" id="4.6.1.17"/>
    </reaction>
</comment>
<accession>A0A133ZZH8</accession>
<dbReference type="InterPro" id="IPR002820">
    <property type="entry name" value="Mopterin_CF_biosynth-C_dom"/>
</dbReference>
<dbReference type="RefSeq" id="WP_060930287.1">
    <property type="nucleotide sequence ID" value="NZ_KQ959775.1"/>
</dbReference>
<dbReference type="OrthoDB" id="9794429at2"/>
<evidence type="ECO:0000259" key="6">
    <source>
        <dbReference type="Pfam" id="PF01967"/>
    </source>
</evidence>
<evidence type="ECO:0000313" key="7">
    <source>
        <dbReference type="EMBL" id="KXB60848.1"/>
    </source>
</evidence>
<dbReference type="AlphaFoldDB" id="A0A133ZZH8"/>
<sequence length="154" mass="16875">MEFTHFDENKNAVMVDVSDKDITDRVAIATGRITLCDEAMEAIKGRKIKKGDVLTVAQVAGIMGQKRTSELIPMCHNINLTGSKITFEIEGNDIVVFSKAKTAGKTGVEMEALMGVNIALLTVYDMCKAIDKRMLISDVHLVEKKGGKSGDFFF</sequence>
<dbReference type="Proteomes" id="UP000070394">
    <property type="component" value="Unassembled WGS sequence"/>
</dbReference>
<evidence type="ECO:0000256" key="1">
    <source>
        <dbReference type="ARBA" id="ARBA00001637"/>
    </source>
</evidence>
<keyword evidence="5" id="KW-0456">Lyase</keyword>
<proteinExistence type="predicted"/>
<organism evidence="7 8">
    <name type="scientific">Lachnoanaerobaculum saburreum</name>
    <dbReference type="NCBI Taxonomy" id="467210"/>
    <lineage>
        <taxon>Bacteria</taxon>
        <taxon>Bacillati</taxon>
        <taxon>Bacillota</taxon>
        <taxon>Clostridia</taxon>
        <taxon>Lachnospirales</taxon>
        <taxon>Lachnospiraceae</taxon>
        <taxon>Lachnoanaerobaculum</taxon>
    </lineage>
</organism>
<dbReference type="Pfam" id="PF01967">
    <property type="entry name" value="MoaC"/>
    <property type="match status" value="1"/>
</dbReference>
<name>A0A133ZZH8_9FIRM</name>
<reference evidence="8" key="1">
    <citation type="submission" date="2016-01" db="EMBL/GenBank/DDBJ databases">
        <authorList>
            <person name="Mitreva M."/>
            <person name="Pepin K.H."/>
            <person name="Mihindukulasuriya K.A."/>
            <person name="Fulton R."/>
            <person name="Fronick C."/>
            <person name="O'Laughlin M."/>
            <person name="Miner T."/>
            <person name="Herter B."/>
            <person name="Rosa B.A."/>
            <person name="Cordes M."/>
            <person name="Tomlinson C."/>
            <person name="Wollam A."/>
            <person name="Palsikar V.B."/>
            <person name="Mardis E.R."/>
            <person name="Wilson R.K."/>
        </authorList>
    </citation>
    <scope>NUCLEOTIDE SEQUENCE [LARGE SCALE GENOMIC DNA]</scope>
    <source>
        <strain evidence="8">DNF00896</strain>
    </source>
</reference>
<dbReference type="CDD" id="cd01420">
    <property type="entry name" value="MoaC_PE"/>
    <property type="match status" value="1"/>
</dbReference>
<gene>
    <name evidence="7" type="ORF">HMPREF1866_00299</name>
</gene>
<dbReference type="InterPro" id="IPR047594">
    <property type="entry name" value="MoaC_bact/euk"/>
</dbReference>
<dbReference type="UniPathway" id="UPA00344"/>
<dbReference type="GO" id="GO:0061799">
    <property type="term" value="F:cyclic pyranopterin monophosphate synthase activity"/>
    <property type="evidence" value="ECO:0007669"/>
    <property type="project" value="UniProtKB-EC"/>
</dbReference>
<dbReference type="PANTHER" id="PTHR22960">
    <property type="entry name" value="MOLYBDOPTERIN COFACTOR SYNTHESIS PROTEIN A"/>
    <property type="match status" value="1"/>
</dbReference>
<dbReference type="PATRIC" id="fig|467210.3.peg.294"/>
<evidence type="ECO:0000256" key="4">
    <source>
        <dbReference type="ARBA" id="ARBA00023150"/>
    </source>
</evidence>
<dbReference type="EMBL" id="LSDA01000010">
    <property type="protein sequence ID" value="KXB60848.1"/>
    <property type="molecule type" value="Genomic_DNA"/>
</dbReference>
<comment type="pathway">
    <text evidence="2">Cofactor biosynthesis; molybdopterin biosynthesis.</text>
</comment>
<dbReference type="InterPro" id="IPR023045">
    <property type="entry name" value="MoaC"/>
</dbReference>
<feature type="domain" description="Molybdopterin cofactor biosynthesis C (MoaC)" evidence="6">
    <location>
        <begin position="14"/>
        <end position="147"/>
    </location>
</feature>
<dbReference type="EC" id="4.6.1.17" evidence="3"/>
<evidence type="ECO:0000313" key="8">
    <source>
        <dbReference type="Proteomes" id="UP000070394"/>
    </source>
</evidence>
<comment type="caution">
    <text evidence="7">The sequence shown here is derived from an EMBL/GenBank/DDBJ whole genome shotgun (WGS) entry which is preliminary data.</text>
</comment>
<evidence type="ECO:0000256" key="3">
    <source>
        <dbReference type="ARBA" id="ARBA00012575"/>
    </source>
</evidence>
<dbReference type="GO" id="GO:0006777">
    <property type="term" value="P:Mo-molybdopterin cofactor biosynthetic process"/>
    <property type="evidence" value="ECO:0007669"/>
    <property type="project" value="UniProtKB-KW"/>
</dbReference>
<dbReference type="Gene3D" id="3.30.70.640">
    <property type="entry name" value="Molybdopterin cofactor biosynthesis C (MoaC) domain"/>
    <property type="match status" value="1"/>
</dbReference>
<dbReference type="SUPFAM" id="SSF55040">
    <property type="entry name" value="Molybdenum cofactor biosynthesis protein C, MoaC"/>
    <property type="match status" value="1"/>
</dbReference>
<dbReference type="NCBIfam" id="NF006870">
    <property type="entry name" value="PRK09364.1"/>
    <property type="match status" value="1"/>
</dbReference>
<keyword evidence="8" id="KW-1185">Reference proteome</keyword>
<dbReference type="STRING" id="467210.HMPREF1866_00299"/>
<protein>
    <recommendedName>
        <fullName evidence="3">cyclic pyranopterin monophosphate synthase</fullName>
        <ecNumber evidence="3">4.6.1.17</ecNumber>
    </recommendedName>
</protein>
<keyword evidence="4" id="KW-0501">Molybdenum cofactor biosynthesis</keyword>
<dbReference type="InterPro" id="IPR050105">
    <property type="entry name" value="MoCo_biosynth_MoaA/MoaC"/>
</dbReference>
<evidence type="ECO:0000256" key="2">
    <source>
        <dbReference type="ARBA" id="ARBA00005046"/>
    </source>
</evidence>